<evidence type="ECO:0000259" key="1">
    <source>
        <dbReference type="Pfam" id="PF00961"/>
    </source>
</evidence>
<reference evidence="2" key="3">
    <citation type="journal article" date="2005" name="Mol. Biol. Evol.">
        <title>The chloroplast genome sequence of the green alga Pseudendoclonium akinetum (Ulvophyceae) reveals unusual structural features and new insights into the branching order of chlorophyte lineages.</title>
        <authorList>
            <person name="Pombert J.F."/>
            <person name="Otis C."/>
            <person name="Lemieux C."/>
            <person name="Turmel M."/>
        </authorList>
    </citation>
    <scope>NUCLEOTIDE SEQUENCE</scope>
    <source>
        <strain evidence="2">UTEX 1912</strain>
    </source>
</reference>
<reference evidence="2" key="1">
    <citation type="journal article" date="2001" name="Nucleic Acids Res.">
        <title>Rapid evolution of the DNA-binding site in LAGLIDADG homing endonucleases.</title>
        <authorList>
            <person name="Lucas P."/>
            <person name="Otis C."/>
            <person name="Mercier J.P."/>
            <person name="Turmel M."/>
            <person name="Lemieux C."/>
        </authorList>
    </citation>
    <scope>NUCLEOTIDE SEQUENCE</scope>
    <source>
        <strain evidence="2">UTEX 1912</strain>
    </source>
</reference>
<dbReference type="GO" id="GO:0004519">
    <property type="term" value="F:endonuclease activity"/>
    <property type="evidence" value="ECO:0007669"/>
    <property type="project" value="UniProtKB-KW"/>
</dbReference>
<dbReference type="GO" id="GO:0005739">
    <property type="term" value="C:mitochondrion"/>
    <property type="evidence" value="ECO:0007669"/>
    <property type="project" value="UniProtKB-ARBA"/>
</dbReference>
<evidence type="ECO:0000313" key="2">
    <source>
        <dbReference type="EMBL" id="AAV80690.1"/>
    </source>
</evidence>
<gene>
    <name evidence="2" type="primary">orf302</name>
</gene>
<dbReference type="PANTHER" id="PTHR36181">
    <property type="entry name" value="INTRON-ENCODED ENDONUCLEASE AI3-RELATED"/>
    <property type="match status" value="1"/>
</dbReference>
<feature type="domain" description="Homing endonuclease LAGLIDADG" evidence="1">
    <location>
        <begin position="143"/>
        <end position="239"/>
    </location>
</feature>
<dbReference type="InterPro" id="IPR051289">
    <property type="entry name" value="LAGLIDADG_Endonuclease"/>
</dbReference>
<dbReference type="EMBL" id="AY835431">
    <property type="protein sequence ID" value="AAV80690.1"/>
    <property type="molecule type" value="Genomic_DNA"/>
</dbReference>
<keyword evidence="2" id="KW-0150">Chloroplast</keyword>
<dbReference type="InterPro" id="IPR027434">
    <property type="entry name" value="Homing_endonucl"/>
</dbReference>
<keyword evidence="2" id="KW-0934">Plastid</keyword>
<reference evidence="2" key="2">
    <citation type="submission" date="2004-11" db="EMBL/GenBank/DDBJ databases">
        <authorList>
            <person name="Pombert J.-F."/>
            <person name="Otis C."/>
            <person name="Lemieux C."/>
            <person name="Turmel M."/>
        </authorList>
    </citation>
    <scope>NUCLEOTIDE SEQUENCE</scope>
    <source>
        <strain evidence="2">UTEX 1912</strain>
    </source>
</reference>
<dbReference type="AlphaFoldDB" id="Q3ZIZ9"/>
<name>Q3ZIZ9_TUPAK</name>
<dbReference type="InterPro" id="IPR004860">
    <property type="entry name" value="LAGLIDADG_dom"/>
</dbReference>
<dbReference type="Pfam" id="PF00961">
    <property type="entry name" value="LAGLIDADG_1"/>
    <property type="match status" value="1"/>
</dbReference>
<dbReference type="SUPFAM" id="SSF55608">
    <property type="entry name" value="Homing endonucleases"/>
    <property type="match status" value="2"/>
</dbReference>
<keyword evidence="2" id="KW-0540">Nuclease</keyword>
<organism evidence="2">
    <name type="scientific">Tupiella akineta</name>
    <name type="common">Green alga</name>
    <name type="synonym">Pseudendoclonium akinetum</name>
    <dbReference type="NCBI Taxonomy" id="160070"/>
    <lineage>
        <taxon>Eukaryota</taxon>
        <taxon>Viridiplantae</taxon>
        <taxon>Chlorophyta</taxon>
        <taxon>core chlorophytes</taxon>
        <taxon>Ulvophyceae</taxon>
        <taxon>OUU clade</taxon>
        <taxon>Ulotrichales</taxon>
        <taxon>Tupiellaceae</taxon>
        <taxon>Tupiella</taxon>
    </lineage>
</organism>
<reference evidence="2" key="4">
    <citation type="journal article" date="2006" name="BMC Biol.">
        <title>The complete chloroplast DNA sequence of the green alga Oltmannsiellopsis viridis reveals a distinctive quadripartite architecture in the chloroplast genome of early diverging ulvophytes.</title>
        <authorList>
            <person name="Pombert J.F."/>
            <person name="Lemieux C."/>
            <person name="Turmel M."/>
        </authorList>
    </citation>
    <scope>NUCLEOTIDE SEQUENCE</scope>
    <source>
        <strain evidence="2">UTEX 1912</strain>
    </source>
</reference>
<dbReference type="RefSeq" id="YP_636268.1">
    <property type="nucleotide sequence ID" value="NC_008114.1"/>
</dbReference>
<dbReference type="GeneID" id="4108762"/>
<accession>Q3ZIZ9</accession>
<geneLocation type="chloroplast" evidence="2"/>
<dbReference type="PANTHER" id="PTHR36181:SF3">
    <property type="entry name" value="INTRON-ENCODED DNA ENDONUCLEASE AI5 BETA"/>
    <property type="match status" value="1"/>
</dbReference>
<keyword evidence="2" id="KW-0255">Endonuclease</keyword>
<keyword evidence="2" id="KW-0378">Hydrolase</keyword>
<protein>
    <submittedName>
        <fullName evidence="2">Putative site-specific DNA endonuclease</fullName>
    </submittedName>
</protein>
<dbReference type="Gene3D" id="3.10.28.10">
    <property type="entry name" value="Homing endonucleases"/>
    <property type="match status" value="2"/>
</dbReference>
<sequence>MLPKIATPTVSIHPPKTLKPQTREEFGYFLAGLIDSDGHISKPGYVQIDFNVNEINVAYYIKSMIGYGKVTQEEKRFSVRYRCTPIQGLSIISDLIRDKLKHLDKINQFNTRLVPKLCLETTLKLNCNPTVYKDNNLLENHWLAGFIQGDGSLLIFQCKVPGKTCLKTTLSLNISQKTGHLLKLIKVEVGGHVGYRKKQNTYYYLSNSFTNAAKFIHYLDKFQLMGNKLTQYWVWREAYLICQNKHHLTHEGEIKIALKKEKLFQMRRNETDTLSKEARDYRLQAKLERKAKRQVRLIIDSN</sequence>
<proteinExistence type="predicted"/>